<name>A0ABR2UJT6_9PEZI</name>
<keyword evidence="2" id="KW-1185">Reference proteome</keyword>
<reference evidence="1 2" key="1">
    <citation type="journal article" date="2024" name="J. Plant Pathol.">
        <title>Sequence and assembly of the genome of Seiridium unicorne, isolate CBS 538.82, causal agent of cypress canker disease.</title>
        <authorList>
            <person name="Scali E."/>
            <person name="Rocca G.D."/>
            <person name="Danti R."/>
            <person name="Garbelotto M."/>
            <person name="Barberini S."/>
            <person name="Baroncelli R."/>
            <person name="Emiliani G."/>
        </authorList>
    </citation>
    <scope>NUCLEOTIDE SEQUENCE [LARGE SCALE GENOMIC DNA]</scope>
    <source>
        <strain evidence="1 2">BM-138-508</strain>
    </source>
</reference>
<proteinExistence type="predicted"/>
<gene>
    <name evidence="1" type="ORF">SUNI508_10847</name>
</gene>
<accession>A0ABR2UJT6</accession>
<sequence>MATTSTTANTSSPLLDYLALLPDQSFKARIWECEAMQAMAMINWKGVNKKLTIERIRRRLAEDGEGKDPIICTSLPPGAPPKSITERFEFTFENWFPNESRTIIFDWPFLGHKNTINEFDFLENDLWVAVIHGSVRIEMFKRQGNMEQTPRLLLRKGEQEILPKGFEYSVRLCEDSIILLGHFEPEQTDSGLTTVDPSGSV</sequence>
<comment type="caution">
    <text evidence="1">The sequence shown here is derived from an EMBL/GenBank/DDBJ whole genome shotgun (WGS) entry which is preliminary data.</text>
</comment>
<dbReference type="EMBL" id="JARVKF010000421">
    <property type="protein sequence ID" value="KAK9414904.1"/>
    <property type="molecule type" value="Genomic_DNA"/>
</dbReference>
<protein>
    <submittedName>
        <fullName evidence="1">Uncharacterized protein</fullName>
    </submittedName>
</protein>
<evidence type="ECO:0000313" key="2">
    <source>
        <dbReference type="Proteomes" id="UP001408356"/>
    </source>
</evidence>
<dbReference type="Proteomes" id="UP001408356">
    <property type="component" value="Unassembled WGS sequence"/>
</dbReference>
<dbReference type="InterPro" id="IPR011051">
    <property type="entry name" value="RmlC_Cupin_sf"/>
</dbReference>
<evidence type="ECO:0000313" key="1">
    <source>
        <dbReference type="EMBL" id="KAK9414904.1"/>
    </source>
</evidence>
<organism evidence="1 2">
    <name type="scientific">Seiridium unicorne</name>
    <dbReference type="NCBI Taxonomy" id="138068"/>
    <lineage>
        <taxon>Eukaryota</taxon>
        <taxon>Fungi</taxon>
        <taxon>Dikarya</taxon>
        <taxon>Ascomycota</taxon>
        <taxon>Pezizomycotina</taxon>
        <taxon>Sordariomycetes</taxon>
        <taxon>Xylariomycetidae</taxon>
        <taxon>Amphisphaeriales</taxon>
        <taxon>Sporocadaceae</taxon>
        <taxon>Seiridium</taxon>
    </lineage>
</organism>
<dbReference type="SUPFAM" id="SSF51182">
    <property type="entry name" value="RmlC-like cupins"/>
    <property type="match status" value="1"/>
</dbReference>